<gene>
    <name evidence="1" type="ORF">NK6_4977</name>
</gene>
<evidence type="ECO:0000313" key="1">
    <source>
        <dbReference type="EMBL" id="BAR58136.1"/>
    </source>
</evidence>
<dbReference type="AlphaFoldDB" id="A0A0E4BR75"/>
<dbReference type="EMBL" id="AP014685">
    <property type="protein sequence ID" value="BAR58136.1"/>
    <property type="molecule type" value="Genomic_DNA"/>
</dbReference>
<sequence>MENERAKLLAQAERCRRLVASITDPDTVERLTGLADECERRAAEITSQGEEGDR</sequence>
<dbReference type="Proteomes" id="UP000063308">
    <property type="component" value="Chromosome"/>
</dbReference>
<name>A0A0E4BR75_9BRAD</name>
<proteinExistence type="predicted"/>
<reference evidence="1 2" key="1">
    <citation type="submission" date="2014-11" db="EMBL/GenBank/DDBJ databases">
        <title>Symbiosis island explosion on the genome of extra-slow-growing strains of soybean bradyrhizobia with massive insertion sequences.</title>
        <authorList>
            <person name="Iida T."/>
            <person name="Minamisawa K."/>
        </authorList>
    </citation>
    <scope>NUCLEOTIDE SEQUENCE [LARGE SCALE GENOMIC DNA]</scope>
    <source>
        <strain evidence="1 2">NK6</strain>
    </source>
</reference>
<organism evidence="1 2">
    <name type="scientific">Bradyrhizobium diazoefficiens</name>
    <dbReference type="NCBI Taxonomy" id="1355477"/>
    <lineage>
        <taxon>Bacteria</taxon>
        <taxon>Pseudomonadati</taxon>
        <taxon>Pseudomonadota</taxon>
        <taxon>Alphaproteobacteria</taxon>
        <taxon>Hyphomicrobiales</taxon>
        <taxon>Nitrobacteraceae</taxon>
        <taxon>Bradyrhizobium</taxon>
    </lineage>
</organism>
<protein>
    <submittedName>
        <fullName evidence="1">Uncharacterized protein</fullName>
    </submittedName>
</protein>
<evidence type="ECO:0000313" key="2">
    <source>
        <dbReference type="Proteomes" id="UP000063308"/>
    </source>
</evidence>
<accession>A0A0E4BR75</accession>